<keyword evidence="3" id="KW-1185">Reference proteome</keyword>
<dbReference type="Proteomes" id="UP000324222">
    <property type="component" value="Unassembled WGS sequence"/>
</dbReference>
<comment type="caution">
    <text evidence="2">The sequence shown here is derived from an EMBL/GenBank/DDBJ whole genome shotgun (WGS) entry which is preliminary data.</text>
</comment>
<dbReference type="EMBL" id="VSRR010000991">
    <property type="protein sequence ID" value="MPC21571.1"/>
    <property type="molecule type" value="Genomic_DNA"/>
</dbReference>
<dbReference type="AlphaFoldDB" id="A0A5B7DJ56"/>
<feature type="transmembrane region" description="Helical" evidence="1">
    <location>
        <begin position="42"/>
        <end position="64"/>
    </location>
</feature>
<keyword evidence="1" id="KW-0472">Membrane</keyword>
<evidence type="ECO:0000313" key="3">
    <source>
        <dbReference type="Proteomes" id="UP000324222"/>
    </source>
</evidence>
<accession>A0A5B7DJ56</accession>
<reference evidence="2 3" key="1">
    <citation type="submission" date="2019-05" db="EMBL/GenBank/DDBJ databases">
        <title>Another draft genome of Portunus trituberculatus and its Hox gene families provides insights of decapod evolution.</title>
        <authorList>
            <person name="Jeong J.-H."/>
            <person name="Song I."/>
            <person name="Kim S."/>
            <person name="Choi T."/>
            <person name="Kim D."/>
            <person name="Ryu S."/>
            <person name="Kim W."/>
        </authorList>
    </citation>
    <scope>NUCLEOTIDE SEQUENCE [LARGE SCALE GENOMIC DNA]</scope>
    <source>
        <tissue evidence="2">Muscle</tissue>
    </source>
</reference>
<sequence length="68" mass="7287">MNTDSETECVYGRRDSGQKGRCITLCLQTVQLRIDKSALKCACVRGLLVVIGLHVSAAAAVAVVRLPQ</sequence>
<proteinExistence type="predicted"/>
<name>A0A5B7DJ56_PORTR</name>
<organism evidence="2 3">
    <name type="scientific">Portunus trituberculatus</name>
    <name type="common">Swimming crab</name>
    <name type="synonym">Neptunus trituberculatus</name>
    <dbReference type="NCBI Taxonomy" id="210409"/>
    <lineage>
        <taxon>Eukaryota</taxon>
        <taxon>Metazoa</taxon>
        <taxon>Ecdysozoa</taxon>
        <taxon>Arthropoda</taxon>
        <taxon>Crustacea</taxon>
        <taxon>Multicrustacea</taxon>
        <taxon>Malacostraca</taxon>
        <taxon>Eumalacostraca</taxon>
        <taxon>Eucarida</taxon>
        <taxon>Decapoda</taxon>
        <taxon>Pleocyemata</taxon>
        <taxon>Brachyura</taxon>
        <taxon>Eubrachyura</taxon>
        <taxon>Portunoidea</taxon>
        <taxon>Portunidae</taxon>
        <taxon>Portuninae</taxon>
        <taxon>Portunus</taxon>
    </lineage>
</organism>
<evidence type="ECO:0000313" key="2">
    <source>
        <dbReference type="EMBL" id="MPC21571.1"/>
    </source>
</evidence>
<keyword evidence="1" id="KW-0812">Transmembrane</keyword>
<keyword evidence="1" id="KW-1133">Transmembrane helix</keyword>
<evidence type="ECO:0000256" key="1">
    <source>
        <dbReference type="SAM" id="Phobius"/>
    </source>
</evidence>
<gene>
    <name evidence="2" type="ORF">E2C01_014559</name>
</gene>
<protein>
    <submittedName>
        <fullName evidence="2">Uncharacterized protein</fullName>
    </submittedName>
</protein>